<dbReference type="Proteomes" id="UP000271603">
    <property type="component" value="Chromosome"/>
</dbReference>
<keyword evidence="4" id="KW-0444">Lipid biosynthesis</keyword>
<evidence type="ECO:0000256" key="4">
    <source>
        <dbReference type="ARBA" id="ARBA00022516"/>
    </source>
</evidence>
<evidence type="ECO:0000313" key="13">
    <source>
        <dbReference type="EMBL" id="VEA71221.1"/>
    </source>
</evidence>
<protein>
    <recommendedName>
        <fullName evidence="10">Lysophospholipase L2</fullName>
        <ecNumber evidence="2">3.1.1.5</ecNumber>
    </recommendedName>
    <alternativeName>
        <fullName evidence="11">Lecithinase B</fullName>
    </alternativeName>
</protein>
<dbReference type="InterPro" id="IPR022742">
    <property type="entry name" value="Hydrolase_4"/>
</dbReference>
<keyword evidence="3" id="KW-1003">Cell membrane</keyword>
<reference evidence="13 14" key="1">
    <citation type="submission" date="2018-12" db="EMBL/GenBank/DDBJ databases">
        <authorList>
            <consortium name="Pathogen Informatics"/>
        </authorList>
    </citation>
    <scope>NUCLEOTIDE SEQUENCE [LARGE SCALE GENOMIC DNA]</scope>
    <source>
        <strain evidence="13 14">NCTC9419</strain>
    </source>
</reference>
<dbReference type="AlphaFoldDB" id="A0A447QMI3"/>
<proteinExistence type="predicted"/>
<dbReference type="PANTHER" id="PTHR11614">
    <property type="entry name" value="PHOSPHOLIPASE-RELATED"/>
    <property type="match status" value="1"/>
</dbReference>
<evidence type="ECO:0000256" key="6">
    <source>
        <dbReference type="ARBA" id="ARBA00022801"/>
    </source>
</evidence>
<dbReference type="FunFam" id="3.40.50.1820:FF:000020">
    <property type="entry name" value="Lysophospholipase L2"/>
    <property type="match status" value="1"/>
</dbReference>
<comment type="subcellular location">
    <subcellularLocation>
        <location evidence="1">Cell inner membrane</location>
    </subcellularLocation>
</comment>
<keyword evidence="6 13" id="KW-0378">Hydrolase</keyword>
<sequence>MTASILSPDEWLTRETQFAAFATGPLLDFWRMRQEGEFSGVDEVPIRYVRFSAPQHQRVVVISPGRIESYVKYPEVAYDLFQCGYDVMIIDHRGQGRSGRLLADSHRGHVVNFADYVEDFTRFYQQAVQPLGYRQHFALAHSMGGAILAQFLARQPQAFVAAALCAPMFGIYLPMPDWMAHRILNWAEKRPNVRDYYAVGTGQWRPLPYMVNVLTHSRERYRRAVRYYADYPELQVGGPTYHWVRESIQAGQQAIAEAAEIATPILLLQAGEERVVDNRSHQAFCQALSDAGHPCEGGKPRVIQGARHEILFERDAMRAEALNAILRFYAQHAFSGADAADNSIRG</sequence>
<dbReference type="GO" id="GO:0005886">
    <property type="term" value="C:plasma membrane"/>
    <property type="evidence" value="ECO:0007669"/>
    <property type="project" value="UniProtKB-SubCell"/>
</dbReference>
<keyword evidence="5" id="KW-0997">Cell inner membrane</keyword>
<name>A0A447QMI3_SERRU</name>
<feature type="domain" description="Serine aminopeptidase S33" evidence="12">
    <location>
        <begin position="55"/>
        <end position="315"/>
    </location>
</feature>
<evidence type="ECO:0000256" key="9">
    <source>
        <dbReference type="ARBA" id="ARBA00049531"/>
    </source>
</evidence>
<dbReference type="GO" id="GO:0004622">
    <property type="term" value="F:phosphatidylcholine lysophospholipase activity"/>
    <property type="evidence" value="ECO:0007669"/>
    <property type="project" value="UniProtKB-EC"/>
</dbReference>
<dbReference type="EMBL" id="LR134155">
    <property type="protein sequence ID" value="VEA71221.1"/>
    <property type="molecule type" value="Genomic_DNA"/>
</dbReference>
<evidence type="ECO:0000256" key="3">
    <source>
        <dbReference type="ARBA" id="ARBA00022475"/>
    </source>
</evidence>
<evidence type="ECO:0000256" key="11">
    <source>
        <dbReference type="ARBA" id="ARBA00078036"/>
    </source>
</evidence>
<evidence type="ECO:0000313" key="14">
    <source>
        <dbReference type="Proteomes" id="UP000271603"/>
    </source>
</evidence>
<evidence type="ECO:0000256" key="10">
    <source>
        <dbReference type="ARBA" id="ARBA00073546"/>
    </source>
</evidence>
<keyword evidence="8" id="KW-0472">Membrane</keyword>
<dbReference type="EC" id="3.1.1.5" evidence="2"/>
<dbReference type="Pfam" id="PF12146">
    <property type="entry name" value="Hydrolase_4"/>
    <property type="match status" value="1"/>
</dbReference>
<evidence type="ECO:0000256" key="5">
    <source>
        <dbReference type="ARBA" id="ARBA00022519"/>
    </source>
</evidence>
<accession>A0A447QMI3</accession>
<comment type="catalytic activity">
    <reaction evidence="9">
        <text>a 1-acyl-sn-glycero-3-phosphocholine + H2O = sn-glycerol 3-phosphocholine + a fatty acid + H(+)</text>
        <dbReference type="Rhea" id="RHEA:15177"/>
        <dbReference type="ChEBI" id="CHEBI:15377"/>
        <dbReference type="ChEBI" id="CHEBI:15378"/>
        <dbReference type="ChEBI" id="CHEBI:16870"/>
        <dbReference type="ChEBI" id="CHEBI:28868"/>
        <dbReference type="ChEBI" id="CHEBI:58168"/>
        <dbReference type="EC" id="3.1.1.5"/>
    </reaction>
</comment>
<dbReference type="InterPro" id="IPR029058">
    <property type="entry name" value="AB_hydrolase_fold"/>
</dbReference>
<gene>
    <name evidence="13" type="primary">ytpA_1</name>
    <name evidence="13" type="ORF">NCTC9419_02755</name>
</gene>
<dbReference type="Gene3D" id="3.40.50.1820">
    <property type="entry name" value="alpha/beta hydrolase"/>
    <property type="match status" value="1"/>
</dbReference>
<evidence type="ECO:0000256" key="7">
    <source>
        <dbReference type="ARBA" id="ARBA00023098"/>
    </source>
</evidence>
<dbReference type="InterPro" id="IPR051044">
    <property type="entry name" value="MAG_DAG_Lipase"/>
</dbReference>
<dbReference type="STRING" id="61652.AXX16_0361"/>
<evidence type="ECO:0000256" key="1">
    <source>
        <dbReference type="ARBA" id="ARBA00004533"/>
    </source>
</evidence>
<keyword evidence="7" id="KW-0443">Lipid metabolism</keyword>
<organism evidence="13 14">
    <name type="scientific">Serratia rubidaea</name>
    <name type="common">Serratia marinorubra</name>
    <dbReference type="NCBI Taxonomy" id="61652"/>
    <lineage>
        <taxon>Bacteria</taxon>
        <taxon>Pseudomonadati</taxon>
        <taxon>Pseudomonadota</taxon>
        <taxon>Gammaproteobacteria</taxon>
        <taxon>Enterobacterales</taxon>
        <taxon>Yersiniaceae</taxon>
        <taxon>Serratia</taxon>
    </lineage>
</organism>
<dbReference type="GO" id="GO:0006629">
    <property type="term" value="P:lipid metabolic process"/>
    <property type="evidence" value="ECO:0007669"/>
    <property type="project" value="UniProtKB-KW"/>
</dbReference>
<evidence type="ECO:0000256" key="2">
    <source>
        <dbReference type="ARBA" id="ARBA00013274"/>
    </source>
</evidence>
<dbReference type="SUPFAM" id="SSF53474">
    <property type="entry name" value="alpha/beta-Hydrolases"/>
    <property type="match status" value="1"/>
</dbReference>
<evidence type="ECO:0000256" key="8">
    <source>
        <dbReference type="ARBA" id="ARBA00023136"/>
    </source>
</evidence>
<dbReference type="NCBIfam" id="NF008019">
    <property type="entry name" value="PRK10749.1"/>
    <property type="match status" value="1"/>
</dbReference>
<evidence type="ECO:0000259" key="12">
    <source>
        <dbReference type="Pfam" id="PF12146"/>
    </source>
</evidence>